<sequence>MLGYVKIDKGELKVREYEVYTGYYCGICKSIGKRYGQLPRMALSYDAAFLAVLLASLDGGSDTPCQEHCIAHPFMQKKTIIRNRAIDYAADVMLILAWYKLADDARDEGKAYARATMILLRRVFRKLRRKYPALCDGMESRLAELSELEDEKCASIDMAAEAFSKIMELIFTEGFDTVYPEGLPPAGKDSGDAVCSSESDSSESDSAEPDSAEPGNAGPAHLDFFTIPDDPRQLLSRIGYHMGKWIYLIDAADDIEENILSGAYNPLLFRFSYDKDAETTEEFRRRIEPNLRFNLYHYLAELSNYTDSLDIKKNKGIIDNVIYLGLNRKTEEIISRVDKDKQI</sequence>
<dbReference type="InterPro" id="IPR043740">
    <property type="entry name" value="DUF5685"/>
</dbReference>
<comment type="caution">
    <text evidence="2">The sequence shown here is derived from an EMBL/GenBank/DDBJ whole genome shotgun (WGS) entry which is preliminary data.</text>
</comment>
<feature type="compositionally biased region" description="Acidic residues" evidence="1">
    <location>
        <begin position="200"/>
        <end position="211"/>
    </location>
</feature>
<evidence type="ECO:0000256" key="1">
    <source>
        <dbReference type="SAM" id="MobiDB-lite"/>
    </source>
</evidence>
<protein>
    <submittedName>
        <fullName evidence="2">Uncharacterized protein</fullName>
    </submittedName>
</protein>
<dbReference type="Proteomes" id="UP000824130">
    <property type="component" value="Unassembled WGS sequence"/>
</dbReference>
<proteinExistence type="predicted"/>
<dbReference type="AlphaFoldDB" id="A0A9D1N797"/>
<dbReference type="EMBL" id="DVOB01000124">
    <property type="protein sequence ID" value="HIU96185.1"/>
    <property type="molecule type" value="Genomic_DNA"/>
</dbReference>
<dbReference type="Pfam" id="PF18937">
    <property type="entry name" value="DUF5685"/>
    <property type="match status" value="2"/>
</dbReference>
<feature type="region of interest" description="Disordered" evidence="1">
    <location>
        <begin position="182"/>
        <end position="222"/>
    </location>
</feature>
<evidence type="ECO:0000313" key="3">
    <source>
        <dbReference type="Proteomes" id="UP000824130"/>
    </source>
</evidence>
<name>A0A9D1N797_9FIRM</name>
<organism evidence="2 3">
    <name type="scientific">Candidatus Allocopromorpha excrementipullorum</name>
    <dbReference type="NCBI Taxonomy" id="2840743"/>
    <lineage>
        <taxon>Bacteria</taxon>
        <taxon>Bacillati</taxon>
        <taxon>Bacillota</taxon>
        <taxon>Clostridia</taxon>
        <taxon>Eubacteriales</taxon>
        <taxon>Eubacteriaceae</taxon>
        <taxon>Eubacteriaceae incertae sedis</taxon>
        <taxon>Candidatus Allocopromorpha</taxon>
    </lineage>
</organism>
<evidence type="ECO:0000313" key="2">
    <source>
        <dbReference type="EMBL" id="HIU96185.1"/>
    </source>
</evidence>
<accession>A0A9D1N797</accession>
<reference evidence="2" key="1">
    <citation type="submission" date="2020-10" db="EMBL/GenBank/DDBJ databases">
        <authorList>
            <person name="Gilroy R."/>
        </authorList>
    </citation>
    <scope>NUCLEOTIDE SEQUENCE</scope>
    <source>
        <strain evidence="2">ChiSjej4B22-8349</strain>
    </source>
</reference>
<gene>
    <name evidence="2" type="ORF">IAD25_05665</name>
</gene>
<reference evidence="2" key="2">
    <citation type="journal article" date="2021" name="PeerJ">
        <title>Extensive microbial diversity within the chicken gut microbiome revealed by metagenomics and culture.</title>
        <authorList>
            <person name="Gilroy R."/>
            <person name="Ravi A."/>
            <person name="Getino M."/>
            <person name="Pursley I."/>
            <person name="Horton D.L."/>
            <person name="Alikhan N.F."/>
            <person name="Baker D."/>
            <person name="Gharbi K."/>
            <person name="Hall N."/>
            <person name="Watson M."/>
            <person name="Adriaenssens E.M."/>
            <person name="Foster-Nyarko E."/>
            <person name="Jarju S."/>
            <person name="Secka A."/>
            <person name="Antonio M."/>
            <person name="Oren A."/>
            <person name="Chaudhuri R.R."/>
            <person name="La Ragione R."/>
            <person name="Hildebrand F."/>
            <person name="Pallen M.J."/>
        </authorList>
    </citation>
    <scope>NUCLEOTIDE SEQUENCE</scope>
    <source>
        <strain evidence="2">ChiSjej4B22-8349</strain>
    </source>
</reference>